<name>A0A0G0YS92_9BACT</name>
<organism evidence="2 3">
    <name type="scientific">Candidatus Daviesbacteria bacterium GW2011_GWB1_41_5</name>
    <dbReference type="NCBI Taxonomy" id="1618429"/>
    <lineage>
        <taxon>Bacteria</taxon>
        <taxon>Candidatus Daviesiibacteriota</taxon>
    </lineage>
</organism>
<accession>A0A0G0YS92</accession>
<keyword evidence="1" id="KW-0472">Membrane</keyword>
<dbReference type="AlphaFoldDB" id="A0A0G0YS92"/>
<keyword evidence="1" id="KW-1133">Transmembrane helix</keyword>
<gene>
    <name evidence="2" type="ORF">UU67_C0050G0001</name>
</gene>
<reference evidence="2 3" key="1">
    <citation type="journal article" date="2015" name="Nature">
        <title>rRNA introns, odd ribosomes, and small enigmatic genomes across a large radiation of phyla.</title>
        <authorList>
            <person name="Brown C.T."/>
            <person name="Hug L.A."/>
            <person name="Thomas B.C."/>
            <person name="Sharon I."/>
            <person name="Castelle C.J."/>
            <person name="Singh A."/>
            <person name="Wilkins M.J."/>
            <person name="Williams K.H."/>
            <person name="Banfield J.F."/>
        </authorList>
    </citation>
    <scope>NUCLEOTIDE SEQUENCE [LARGE SCALE GENOMIC DNA]</scope>
</reference>
<sequence>MISNKSFILGVAKGLFLSYISILLLTAQDGSGKMAIAILPLPSTD</sequence>
<proteinExistence type="predicted"/>
<keyword evidence="1" id="KW-0812">Transmembrane</keyword>
<comment type="caution">
    <text evidence="2">The sequence shown here is derived from an EMBL/GenBank/DDBJ whole genome shotgun (WGS) entry which is preliminary data.</text>
</comment>
<evidence type="ECO:0000313" key="2">
    <source>
        <dbReference type="EMBL" id="KKS12546.1"/>
    </source>
</evidence>
<evidence type="ECO:0000313" key="3">
    <source>
        <dbReference type="Proteomes" id="UP000034753"/>
    </source>
</evidence>
<dbReference type="EMBL" id="LCBN01000050">
    <property type="protein sequence ID" value="KKS12546.1"/>
    <property type="molecule type" value="Genomic_DNA"/>
</dbReference>
<evidence type="ECO:0000256" key="1">
    <source>
        <dbReference type="SAM" id="Phobius"/>
    </source>
</evidence>
<dbReference type="Proteomes" id="UP000034753">
    <property type="component" value="Unassembled WGS sequence"/>
</dbReference>
<feature type="transmembrane region" description="Helical" evidence="1">
    <location>
        <begin position="6"/>
        <end position="25"/>
    </location>
</feature>
<protein>
    <submittedName>
        <fullName evidence="2">Uncharacterized protein</fullName>
    </submittedName>
</protein>